<dbReference type="EMBL" id="JAFFZE010000016">
    <property type="protein sequence ID" value="MCT2585822.1"/>
    <property type="molecule type" value="Genomic_DNA"/>
</dbReference>
<keyword evidence="1" id="KW-1133">Transmembrane helix</keyword>
<organism evidence="2 3">
    <name type="scientific">Actinophytocola gossypii</name>
    <dbReference type="NCBI Taxonomy" id="2812003"/>
    <lineage>
        <taxon>Bacteria</taxon>
        <taxon>Bacillati</taxon>
        <taxon>Actinomycetota</taxon>
        <taxon>Actinomycetes</taxon>
        <taxon>Pseudonocardiales</taxon>
        <taxon>Pseudonocardiaceae</taxon>
    </lineage>
</organism>
<accession>A0ABT2JD85</accession>
<keyword evidence="3" id="KW-1185">Reference proteome</keyword>
<reference evidence="2 3" key="1">
    <citation type="submission" date="2021-02" db="EMBL/GenBank/DDBJ databases">
        <title>Actinophytocola xerophila sp. nov., isolated from soil of cotton cropping field.</title>
        <authorList>
            <person name="Huang R."/>
            <person name="Chen X."/>
            <person name="Ge X."/>
            <person name="Liu W."/>
        </authorList>
    </citation>
    <scope>NUCLEOTIDE SEQUENCE [LARGE SCALE GENOMIC DNA]</scope>
    <source>
        <strain evidence="2 3">S1-96</strain>
    </source>
</reference>
<keyword evidence="1" id="KW-0472">Membrane</keyword>
<evidence type="ECO:0000313" key="3">
    <source>
        <dbReference type="Proteomes" id="UP001156441"/>
    </source>
</evidence>
<protein>
    <submittedName>
        <fullName evidence="2">DUF2269 family protein</fullName>
    </submittedName>
</protein>
<dbReference type="InterPro" id="IPR018729">
    <property type="entry name" value="DUF2269_transmembrane"/>
</dbReference>
<evidence type="ECO:0000256" key="1">
    <source>
        <dbReference type="SAM" id="Phobius"/>
    </source>
</evidence>
<feature type="transmembrane region" description="Helical" evidence="1">
    <location>
        <begin position="62"/>
        <end position="90"/>
    </location>
</feature>
<feature type="transmembrane region" description="Helical" evidence="1">
    <location>
        <begin position="149"/>
        <end position="170"/>
    </location>
</feature>
<feature type="transmembrane region" description="Helical" evidence="1">
    <location>
        <begin position="102"/>
        <end position="121"/>
    </location>
</feature>
<dbReference type="Proteomes" id="UP001156441">
    <property type="component" value="Unassembled WGS sequence"/>
</dbReference>
<name>A0ABT2JD85_9PSEU</name>
<gene>
    <name evidence="2" type="ORF">JT362_22140</name>
</gene>
<dbReference type="Pfam" id="PF10027">
    <property type="entry name" value="DUF2269"/>
    <property type="match status" value="1"/>
</dbReference>
<evidence type="ECO:0000313" key="2">
    <source>
        <dbReference type="EMBL" id="MCT2585822.1"/>
    </source>
</evidence>
<keyword evidence="1" id="KW-0812">Transmembrane</keyword>
<comment type="caution">
    <text evidence="2">The sequence shown here is derived from an EMBL/GenBank/DDBJ whole genome shotgun (WGS) entry which is preliminary data.</text>
</comment>
<proteinExistence type="predicted"/>
<sequence>MSVRDSESTRARRTTPMPPRVRRTVLVLHIIAAVSWLGLTFADVTLAITGMASDSPEVRHAMFRALGTIADILLIPVAWTAFLTGLLLALGTQWGLLRHKWVLTKFCLTVLTVALTTFSLVPGLKGMRDEVNATPAGELVQLETSDVTALISAGIISTTIYTTCVVLSVFKPWGRTKRGRAQTR</sequence>
<feature type="transmembrane region" description="Helical" evidence="1">
    <location>
        <begin position="21"/>
        <end position="42"/>
    </location>
</feature>
<dbReference type="RefSeq" id="WP_260193543.1">
    <property type="nucleotide sequence ID" value="NZ_JAFFZE010000016.1"/>
</dbReference>